<feature type="transmembrane region" description="Helical" evidence="5">
    <location>
        <begin position="109"/>
        <end position="132"/>
    </location>
</feature>
<dbReference type="Gene3D" id="1.10.357.140">
    <property type="entry name" value="UbiA prenyltransferase"/>
    <property type="match status" value="1"/>
</dbReference>
<evidence type="ECO:0000313" key="6">
    <source>
        <dbReference type="EMBL" id="GEO33597.1"/>
    </source>
</evidence>
<dbReference type="GO" id="GO:0016020">
    <property type="term" value="C:membrane"/>
    <property type="evidence" value="ECO:0007669"/>
    <property type="project" value="UniProtKB-SubCell"/>
</dbReference>
<evidence type="ECO:0000313" key="7">
    <source>
        <dbReference type="Proteomes" id="UP000321181"/>
    </source>
</evidence>
<feature type="transmembrane region" description="Helical" evidence="5">
    <location>
        <begin position="231"/>
        <end position="249"/>
    </location>
</feature>
<dbReference type="GO" id="GO:0016765">
    <property type="term" value="F:transferase activity, transferring alkyl or aryl (other than methyl) groups"/>
    <property type="evidence" value="ECO:0007669"/>
    <property type="project" value="InterPro"/>
</dbReference>
<dbReference type="OrthoDB" id="3212588at2"/>
<feature type="transmembrane region" description="Helical" evidence="5">
    <location>
        <begin position="255"/>
        <end position="276"/>
    </location>
</feature>
<accession>A0A512DB33</accession>
<feature type="transmembrane region" description="Helical" evidence="5">
    <location>
        <begin position="283"/>
        <end position="302"/>
    </location>
</feature>
<evidence type="ECO:0000256" key="4">
    <source>
        <dbReference type="ARBA" id="ARBA00023136"/>
    </source>
</evidence>
<keyword evidence="3 5" id="KW-1133">Transmembrane helix</keyword>
<comment type="subcellular location">
    <subcellularLocation>
        <location evidence="1">Membrane</location>
        <topology evidence="1">Multi-pass membrane protein</topology>
    </subcellularLocation>
</comment>
<protein>
    <recommendedName>
        <fullName evidence="8">4-hydroxybenzoate polyprenyltransferase</fullName>
    </recommendedName>
</protein>
<sequence>MRDIPASCHGVLGGAGTFGRGWHGDEGAGVAVGRTARALAMACHPGPAVAVTLFAAALAAGVGGSPWTTAGVAAAVLAGQLSVGWSNDWIDAGRDVAVGRTDKPVATGAVPAATVGGAAAVAALACAGLSFALGWRAGLTHVAAVAVAWAYNARLKGSVWSWLPYAVSFSLLACVVTLALPGRSVPPGWAVAAAGLLGVGAHLANVLPDLEDDAATGVRGLPHRLGRTRTSLLAPVVLLVATASVVAGPPGPPAAGAWAGGALAAVLALAAVVVALRRTRSRVPFTAAIAVAAVDVVLLVAASGSLV</sequence>
<gene>
    <name evidence="6" type="ORF">CAE01nite_13220</name>
</gene>
<proteinExistence type="predicted"/>
<evidence type="ECO:0000256" key="3">
    <source>
        <dbReference type="ARBA" id="ARBA00022989"/>
    </source>
</evidence>
<keyword evidence="4 5" id="KW-0472">Membrane</keyword>
<dbReference type="AlphaFoldDB" id="A0A512DB33"/>
<name>A0A512DB33_9CELL</name>
<evidence type="ECO:0000256" key="2">
    <source>
        <dbReference type="ARBA" id="ARBA00022692"/>
    </source>
</evidence>
<evidence type="ECO:0000256" key="1">
    <source>
        <dbReference type="ARBA" id="ARBA00004141"/>
    </source>
</evidence>
<organism evidence="6 7">
    <name type="scientific">Cellulomonas aerilata</name>
    <dbReference type="NCBI Taxonomy" id="515326"/>
    <lineage>
        <taxon>Bacteria</taxon>
        <taxon>Bacillati</taxon>
        <taxon>Actinomycetota</taxon>
        <taxon>Actinomycetes</taxon>
        <taxon>Micrococcales</taxon>
        <taxon>Cellulomonadaceae</taxon>
        <taxon>Cellulomonas</taxon>
    </lineage>
</organism>
<feature type="transmembrane region" description="Helical" evidence="5">
    <location>
        <begin position="188"/>
        <end position="210"/>
    </location>
</feature>
<feature type="transmembrane region" description="Helical" evidence="5">
    <location>
        <begin position="162"/>
        <end position="182"/>
    </location>
</feature>
<dbReference type="EMBL" id="BJYY01000010">
    <property type="protein sequence ID" value="GEO33597.1"/>
    <property type="molecule type" value="Genomic_DNA"/>
</dbReference>
<dbReference type="InterPro" id="IPR000537">
    <property type="entry name" value="UbiA_prenyltransferase"/>
</dbReference>
<dbReference type="Pfam" id="PF01040">
    <property type="entry name" value="UbiA"/>
    <property type="match status" value="1"/>
</dbReference>
<reference evidence="6 7" key="1">
    <citation type="submission" date="2019-07" db="EMBL/GenBank/DDBJ databases">
        <title>Whole genome shotgun sequence of Cellulomonas aerilata NBRC 106308.</title>
        <authorList>
            <person name="Hosoyama A."/>
            <person name="Uohara A."/>
            <person name="Ohji S."/>
            <person name="Ichikawa N."/>
        </authorList>
    </citation>
    <scope>NUCLEOTIDE SEQUENCE [LARGE SCALE GENOMIC DNA]</scope>
    <source>
        <strain evidence="6 7">NBRC 106308</strain>
    </source>
</reference>
<keyword evidence="7" id="KW-1185">Reference proteome</keyword>
<dbReference type="Proteomes" id="UP000321181">
    <property type="component" value="Unassembled WGS sequence"/>
</dbReference>
<keyword evidence="2 5" id="KW-0812">Transmembrane</keyword>
<evidence type="ECO:0008006" key="8">
    <source>
        <dbReference type="Google" id="ProtNLM"/>
    </source>
</evidence>
<evidence type="ECO:0000256" key="5">
    <source>
        <dbReference type="SAM" id="Phobius"/>
    </source>
</evidence>
<comment type="caution">
    <text evidence="6">The sequence shown here is derived from an EMBL/GenBank/DDBJ whole genome shotgun (WGS) entry which is preliminary data.</text>
</comment>
<dbReference type="InterPro" id="IPR044878">
    <property type="entry name" value="UbiA_sf"/>
</dbReference>
<feature type="transmembrane region" description="Helical" evidence="5">
    <location>
        <begin position="138"/>
        <end position="155"/>
    </location>
</feature>